<protein>
    <submittedName>
        <fullName evidence="2">Short-chain dehydrogenase sdnK</fullName>
    </submittedName>
</protein>
<name>A0A8H6RRB1_9PEZI</name>
<dbReference type="Proteomes" id="UP000660729">
    <property type="component" value="Unassembled WGS sequence"/>
</dbReference>
<gene>
    <name evidence="2" type="ORF">HII31_01436</name>
</gene>
<dbReference type="PRINTS" id="PR00081">
    <property type="entry name" value="GDHRDH"/>
</dbReference>
<reference evidence="2" key="1">
    <citation type="submission" date="2020-04" db="EMBL/GenBank/DDBJ databases">
        <title>Draft genome resource of the tomato pathogen Pseudocercospora fuligena.</title>
        <authorList>
            <person name="Zaccaron A."/>
        </authorList>
    </citation>
    <scope>NUCLEOTIDE SEQUENCE</scope>
    <source>
        <strain evidence="2">PF001</strain>
    </source>
</reference>
<dbReference type="SUPFAM" id="SSF51735">
    <property type="entry name" value="NAD(P)-binding Rossmann-fold domains"/>
    <property type="match status" value="1"/>
</dbReference>
<dbReference type="GO" id="GO:0016491">
    <property type="term" value="F:oxidoreductase activity"/>
    <property type="evidence" value="ECO:0007669"/>
    <property type="project" value="UniProtKB-KW"/>
</dbReference>
<accession>A0A8H6RRB1</accession>
<keyword evidence="3" id="KW-1185">Reference proteome</keyword>
<evidence type="ECO:0000256" key="1">
    <source>
        <dbReference type="ARBA" id="ARBA00023002"/>
    </source>
</evidence>
<sequence length="346" mass="38980">MPSFQNFLELIRQKLYPPKDIRPSFSGRTALITGANKGIGFEAALKLVESGCEHVILGVRSLKSGENAKVAIEQRTGRTGVIQVWCLDMSNYESITAFAERVGKELERLDFAILNVGISSSEFRVSVYGWEETLQVNVLSTALLAILLLPKLKASRTSDFTPVLELVGSSNHYEVEVTEELMNSDRPLHSCTNQPQKWSTSIQFNQYSWSKLFLMYVQDGLVQPLESDKASPVSVLVVCPGVVFSDMSKAYTAWYMPLMVWISRILIMKPAEQGARTYISGLTLGEEGHGKFWQADRFREIVPQLDAAENRTLQQKVWGEIVESLREDVAEVRDVLERVQERQNNP</sequence>
<dbReference type="EMBL" id="JABCIY010000019">
    <property type="protein sequence ID" value="KAF7197011.1"/>
    <property type="molecule type" value="Genomic_DNA"/>
</dbReference>
<dbReference type="Gene3D" id="3.40.50.720">
    <property type="entry name" value="NAD(P)-binding Rossmann-like Domain"/>
    <property type="match status" value="1"/>
</dbReference>
<dbReference type="InterPro" id="IPR002347">
    <property type="entry name" value="SDR_fam"/>
</dbReference>
<dbReference type="InterPro" id="IPR036291">
    <property type="entry name" value="NAD(P)-bd_dom_sf"/>
</dbReference>
<comment type="caution">
    <text evidence="2">The sequence shown here is derived from an EMBL/GenBank/DDBJ whole genome shotgun (WGS) entry which is preliminary data.</text>
</comment>
<evidence type="ECO:0000313" key="2">
    <source>
        <dbReference type="EMBL" id="KAF7197011.1"/>
    </source>
</evidence>
<dbReference type="PANTHER" id="PTHR43157:SF22">
    <property type="entry name" value="SHORT-CHAIN DEHYDROGENASE_REDUCTASE PHMF"/>
    <property type="match status" value="1"/>
</dbReference>
<dbReference type="Pfam" id="PF00106">
    <property type="entry name" value="adh_short"/>
    <property type="match status" value="1"/>
</dbReference>
<keyword evidence="1" id="KW-0560">Oxidoreductase</keyword>
<proteinExistence type="predicted"/>
<organism evidence="2 3">
    <name type="scientific">Pseudocercospora fuligena</name>
    <dbReference type="NCBI Taxonomy" id="685502"/>
    <lineage>
        <taxon>Eukaryota</taxon>
        <taxon>Fungi</taxon>
        <taxon>Dikarya</taxon>
        <taxon>Ascomycota</taxon>
        <taxon>Pezizomycotina</taxon>
        <taxon>Dothideomycetes</taxon>
        <taxon>Dothideomycetidae</taxon>
        <taxon>Mycosphaerellales</taxon>
        <taxon>Mycosphaerellaceae</taxon>
        <taxon>Pseudocercospora</taxon>
    </lineage>
</organism>
<dbReference type="AlphaFoldDB" id="A0A8H6RRB1"/>
<dbReference type="OrthoDB" id="542013at2759"/>
<dbReference type="PANTHER" id="PTHR43157">
    <property type="entry name" value="PHOSPHATIDYLINOSITOL-GLYCAN BIOSYNTHESIS CLASS F PROTEIN-RELATED"/>
    <property type="match status" value="1"/>
</dbReference>
<evidence type="ECO:0000313" key="3">
    <source>
        <dbReference type="Proteomes" id="UP000660729"/>
    </source>
</evidence>